<dbReference type="GO" id="GO:0005886">
    <property type="term" value="C:plasma membrane"/>
    <property type="evidence" value="ECO:0007669"/>
    <property type="project" value="UniProtKB-SubCell"/>
</dbReference>
<name>A0A7W8VBJ5_9ACTN</name>
<protein>
    <recommendedName>
        <fullName evidence="3">histidine kinase</fullName>
        <ecNumber evidence="3">2.7.13.3</ecNumber>
    </recommendedName>
</protein>
<dbReference type="Gene3D" id="6.10.340.10">
    <property type="match status" value="1"/>
</dbReference>
<evidence type="ECO:0000256" key="1">
    <source>
        <dbReference type="ARBA" id="ARBA00000085"/>
    </source>
</evidence>
<dbReference type="SUPFAM" id="SSF158472">
    <property type="entry name" value="HAMP domain-like"/>
    <property type="match status" value="1"/>
</dbReference>
<evidence type="ECO:0000256" key="3">
    <source>
        <dbReference type="ARBA" id="ARBA00012438"/>
    </source>
</evidence>
<comment type="catalytic activity">
    <reaction evidence="1">
        <text>ATP + protein L-histidine = ADP + protein N-phospho-L-histidine.</text>
        <dbReference type="EC" id="2.7.13.3"/>
    </reaction>
</comment>
<comment type="subcellular location">
    <subcellularLocation>
        <location evidence="2">Cell membrane</location>
    </subcellularLocation>
</comment>
<dbReference type="InterPro" id="IPR003660">
    <property type="entry name" value="HAMP_dom"/>
</dbReference>
<dbReference type="InterPro" id="IPR003661">
    <property type="entry name" value="HisK_dim/P_dom"/>
</dbReference>
<dbReference type="Pfam" id="PF02518">
    <property type="entry name" value="HATPase_c"/>
    <property type="match status" value="1"/>
</dbReference>
<evidence type="ECO:0000259" key="13">
    <source>
        <dbReference type="PROSITE" id="PS50885"/>
    </source>
</evidence>
<keyword evidence="6 11" id="KW-0812">Transmembrane</keyword>
<evidence type="ECO:0000256" key="10">
    <source>
        <dbReference type="ARBA" id="ARBA00023136"/>
    </source>
</evidence>
<dbReference type="PANTHER" id="PTHR45436:SF5">
    <property type="entry name" value="SENSOR HISTIDINE KINASE TRCS"/>
    <property type="match status" value="1"/>
</dbReference>
<keyword evidence="5" id="KW-0808">Transferase</keyword>
<dbReference type="CDD" id="cd00075">
    <property type="entry name" value="HATPase"/>
    <property type="match status" value="1"/>
</dbReference>
<dbReference type="InterPro" id="IPR003594">
    <property type="entry name" value="HATPase_dom"/>
</dbReference>
<reference evidence="14 15" key="1">
    <citation type="submission" date="2020-08" db="EMBL/GenBank/DDBJ databases">
        <title>Sequencing the genomes of 1000 actinobacteria strains.</title>
        <authorList>
            <person name="Klenk H.-P."/>
        </authorList>
    </citation>
    <scope>NUCLEOTIDE SEQUENCE [LARGE SCALE GENOMIC DNA]</scope>
    <source>
        <strain evidence="14 15">DSM 44551</strain>
    </source>
</reference>
<keyword evidence="9" id="KW-0902">Two-component regulatory system</keyword>
<dbReference type="SMART" id="SM00388">
    <property type="entry name" value="HisKA"/>
    <property type="match status" value="1"/>
</dbReference>
<proteinExistence type="predicted"/>
<keyword evidence="15" id="KW-1185">Reference proteome</keyword>
<evidence type="ECO:0000256" key="7">
    <source>
        <dbReference type="ARBA" id="ARBA00022777"/>
    </source>
</evidence>
<dbReference type="PRINTS" id="PR00344">
    <property type="entry name" value="BCTRLSENSOR"/>
</dbReference>
<evidence type="ECO:0000259" key="12">
    <source>
        <dbReference type="PROSITE" id="PS50109"/>
    </source>
</evidence>
<dbReference type="Pfam" id="PF00672">
    <property type="entry name" value="HAMP"/>
    <property type="match status" value="1"/>
</dbReference>
<dbReference type="PANTHER" id="PTHR45436">
    <property type="entry name" value="SENSOR HISTIDINE KINASE YKOH"/>
    <property type="match status" value="1"/>
</dbReference>
<evidence type="ECO:0000256" key="4">
    <source>
        <dbReference type="ARBA" id="ARBA00022553"/>
    </source>
</evidence>
<evidence type="ECO:0000313" key="14">
    <source>
        <dbReference type="EMBL" id="MBB5430197.1"/>
    </source>
</evidence>
<sequence>MSLSGRVLLRSLLVMVVVIGGVALLTYELVRVSGRNDVDRLLREEAGLIGSALAERLPASAGLDGVVSGPEAERAVRQALAVHPSGARHVSLVTVNGVRLQSTGGPAPVAALMRGGDAPTAEPGAVRTLDTGAGPLRVLDTEVTDDSGTRVATVTVAAPLDQTREAAGTVLLWAGLAGAVGVAGGGVLLWLVVRRTLRPVREVSSAAKAISPTDLATRVPVPETRDEIAELATELNQMLTRIEQADANRRRYLAVISHEVRTPLAVAEGHLELLGGPEAAIVRTELDRLRRVLEDLMAVARGGDEIDARREPVFLPDLFDEVRARLEALPHASSVTVHDPPPEVLLGDQARLEQCLANLVDNAITHNPPGTAAEVSARREAGEIVLTVSDDGPGIAPDVLAHVFEPFVTTRTDGSGRIAGLGLAIVHSLITAQGGRISMDSGPKGTTVTAALPRATA</sequence>
<dbReference type="SUPFAM" id="SSF47384">
    <property type="entry name" value="Homodimeric domain of signal transducing histidine kinase"/>
    <property type="match status" value="1"/>
</dbReference>
<keyword evidence="10 11" id="KW-0472">Membrane</keyword>
<dbReference type="InterPro" id="IPR050428">
    <property type="entry name" value="TCS_sensor_his_kinase"/>
</dbReference>
<dbReference type="InterPro" id="IPR036097">
    <property type="entry name" value="HisK_dim/P_sf"/>
</dbReference>
<dbReference type="EMBL" id="JACHDB010000001">
    <property type="protein sequence ID" value="MBB5430197.1"/>
    <property type="molecule type" value="Genomic_DNA"/>
</dbReference>
<evidence type="ECO:0000256" key="6">
    <source>
        <dbReference type="ARBA" id="ARBA00022692"/>
    </source>
</evidence>
<dbReference type="EC" id="2.7.13.3" evidence="3"/>
<dbReference type="RefSeq" id="WP_184387899.1">
    <property type="nucleotide sequence ID" value="NZ_BAAAJD010000082.1"/>
</dbReference>
<dbReference type="CDD" id="cd00082">
    <property type="entry name" value="HisKA"/>
    <property type="match status" value="1"/>
</dbReference>
<organism evidence="14 15">
    <name type="scientific">Nocardiopsis composta</name>
    <dbReference type="NCBI Taxonomy" id="157465"/>
    <lineage>
        <taxon>Bacteria</taxon>
        <taxon>Bacillati</taxon>
        <taxon>Actinomycetota</taxon>
        <taxon>Actinomycetes</taxon>
        <taxon>Streptosporangiales</taxon>
        <taxon>Nocardiopsidaceae</taxon>
        <taxon>Nocardiopsis</taxon>
    </lineage>
</organism>
<dbReference type="Pfam" id="PF00512">
    <property type="entry name" value="HisKA"/>
    <property type="match status" value="1"/>
</dbReference>
<dbReference type="AlphaFoldDB" id="A0A7W8VBJ5"/>
<dbReference type="CDD" id="cd06225">
    <property type="entry name" value="HAMP"/>
    <property type="match status" value="1"/>
</dbReference>
<dbReference type="PROSITE" id="PS50109">
    <property type="entry name" value="HIS_KIN"/>
    <property type="match status" value="1"/>
</dbReference>
<evidence type="ECO:0000256" key="11">
    <source>
        <dbReference type="SAM" id="Phobius"/>
    </source>
</evidence>
<keyword evidence="7 14" id="KW-0418">Kinase</keyword>
<evidence type="ECO:0000256" key="8">
    <source>
        <dbReference type="ARBA" id="ARBA00022989"/>
    </source>
</evidence>
<evidence type="ECO:0000313" key="15">
    <source>
        <dbReference type="Proteomes" id="UP000572635"/>
    </source>
</evidence>
<keyword evidence="8 11" id="KW-1133">Transmembrane helix</keyword>
<dbReference type="SMART" id="SM00304">
    <property type="entry name" value="HAMP"/>
    <property type="match status" value="1"/>
</dbReference>
<dbReference type="Gene3D" id="1.10.287.130">
    <property type="match status" value="1"/>
</dbReference>
<gene>
    <name evidence="14" type="ORF">HDA36_000281</name>
</gene>
<comment type="caution">
    <text evidence="14">The sequence shown here is derived from an EMBL/GenBank/DDBJ whole genome shotgun (WGS) entry which is preliminary data.</text>
</comment>
<evidence type="ECO:0000256" key="9">
    <source>
        <dbReference type="ARBA" id="ARBA00023012"/>
    </source>
</evidence>
<dbReference type="SUPFAM" id="SSF55874">
    <property type="entry name" value="ATPase domain of HSP90 chaperone/DNA topoisomerase II/histidine kinase"/>
    <property type="match status" value="1"/>
</dbReference>
<feature type="transmembrane region" description="Helical" evidence="11">
    <location>
        <begin position="7"/>
        <end position="27"/>
    </location>
</feature>
<dbReference type="InterPro" id="IPR005467">
    <property type="entry name" value="His_kinase_dom"/>
</dbReference>
<dbReference type="Proteomes" id="UP000572635">
    <property type="component" value="Unassembled WGS sequence"/>
</dbReference>
<dbReference type="InterPro" id="IPR036890">
    <property type="entry name" value="HATPase_C_sf"/>
</dbReference>
<dbReference type="PROSITE" id="PS50885">
    <property type="entry name" value="HAMP"/>
    <property type="match status" value="1"/>
</dbReference>
<keyword evidence="4" id="KW-0597">Phosphoprotein</keyword>
<dbReference type="Gene3D" id="3.30.565.10">
    <property type="entry name" value="Histidine kinase-like ATPase, C-terminal domain"/>
    <property type="match status" value="1"/>
</dbReference>
<dbReference type="InterPro" id="IPR004358">
    <property type="entry name" value="Sig_transdc_His_kin-like_C"/>
</dbReference>
<feature type="domain" description="HAMP" evidence="13">
    <location>
        <begin position="194"/>
        <end position="247"/>
    </location>
</feature>
<feature type="domain" description="Histidine kinase" evidence="12">
    <location>
        <begin position="255"/>
        <end position="456"/>
    </location>
</feature>
<dbReference type="GO" id="GO:0000155">
    <property type="term" value="F:phosphorelay sensor kinase activity"/>
    <property type="evidence" value="ECO:0007669"/>
    <property type="project" value="InterPro"/>
</dbReference>
<feature type="transmembrane region" description="Helical" evidence="11">
    <location>
        <begin position="170"/>
        <end position="193"/>
    </location>
</feature>
<evidence type="ECO:0000256" key="5">
    <source>
        <dbReference type="ARBA" id="ARBA00022679"/>
    </source>
</evidence>
<dbReference type="SMART" id="SM00387">
    <property type="entry name" value="HATPase_c"/>
    <property type="match status" value="1"/>
</dbReference>
<accession>A0A7W8VBJ5</accession>
<evidence type="ECO:0000256" key="2">
    <source>
        <dbReference type="ARBA" id="ARBA00004236"/>
    </source>
</evidence>